<keyword evidence="4 5" id="KW-0694">RNA-binding</keyword>
<feature type="domain" description="DRBM" evidence="7">
    <location>
        <begin position="249"/>
        <end position="285"/>
    </location>
</feature>
<name>A0A0C9V5L6_SPHS4</name>
<dbReference type="SUPFAM" id="SSF69065">
    <property type="entry name" value="RNase III domain-like"/>
    <property type="match status" value="1"/>
</dbReference>
<dbReference type="PROSITE" id="PS50142">
    <property type="entry name" value="RNASE_3_2"/>
    <property type="match status" value="1"/>
</dbReference>
<keyword evidence="3" id="KW-0378">Hydrolase</keyword>
<evidence type="ECO:0000313" key="9">
    <source>
        <dbReference type="EMBL" id="KIJ32706.1"/>
    </source>
</evidence>
<evidence type="ECO:0000259" key="7">
    <source>
        <dbReference type="PROSITE" id="PS50137"/>
    </source>
</evidence>
<protein>
    <submittedName>
        <fullName evidence="9">Uncharacterized protein</fullName>
    </submittedName>
</protein>
<evidence type="ECO:0000256" key="5">
    <source>
        <dbReference type="PROSITE-ProRule" id="PRU00266"/>
    </source>
</evidence>
<dbReference type="AlphaFoldDB" id="A0A0C9V5L6"/>
<keyword evidence="2" id="KW-0255">Endonuclease</keyword>
<gene>
    <name evidence="9" type="ORF">M422DRAFT_233987</name>
</gene>
<dbReference type="HOGENOM" id="CLU_000907_2_0_1"/>
<evidence type="ECO:0000313" key="10">
    <source>
        <dbReference type="Proteomes" id="UP000054279"/>
    </source>
</evidence>
<organism evidence="9 10">
    <name type="scientific">Sphaerobolus stellatus (strain SS14)</name>
    <dbReference type="NCBI Taxonomy" id="990650"/>
    <lineage>
        <taxon>Eukaryota</taxon>
        <taxon>Fungi</taxon>
        <taxon>Dikarya</taxon>
        <taxon>Basidiomycota</taxon>
        <taxon>Agaricomycotina</taxon>
        <taxon>Agaricomycetes</taxon>
        <taxon>Phallomycetidae</taxon>
        <taxon>Geastrales</taxon>
        <taxon>Sphaerobolaceae</taxon>
        <taxon>Sphaerobolus</taxon>
    </lineage>
</organism>
<dbReference type="SMART" id="SM00535">
    <property type="entry name" value="RIBOc"/>
    <property type="match status" value="1"/>
</dbReference>
<dbReference type="CDD" id="cd00593">
    <property type="entry name" value="RIBOc"/>
    <property type="match status" value="1"/>
</dbReference>
<dbReference type="GO" id="GO:0005654">
    <property type="term" value="C:nucleoplasm"/>
    <property type="evidence" value="ECO:0007669"/>
    <property type="project" value="TreeGrafter"/>
</dbReference>
<dbReference type="GO" id="GO:0006364">
    <property type="term" value="P:rRNA processing"/>
    <property type="evidence" value="ECO:0007669"/>
    <property type="project" value="TreeGrafter"/>
</dbReference>
<keyword evidence="10" id="KW-1185">Reference proteome</keyword>
<dbReference type="Proteomes" id="UP000054279">
    <property type="component" value="Unassembled WGS sequence"/>
</dbReference>
<evidence type="ECO:0000256" key="4">
    <source>
        <dbReference type="ARBA" id="ARBA00022884"/>
    </source>
</evidence>
<dbReference type="EMBL" id="KN837223">
    <property type="protein sequence ID" value="KIJ32706.1"/>
    <property type="molecule type" value="Genomic_DNA"/>
</dbReference>
<evidence type="ECO:0000256" key="1">
    <source>
        <dbReference type="ARBA" id="ARBA00022722"/>
    </source>
</evidence>
<evidence type="ECO:0000259" key="8">
    <source>
        <dbReference type="PROSITE" id="PS50142"/>
    </source>
</evidence>
<dbReference type="OrthoDB" id="2392202at2759"/>
<dbReference type="SUPFAM" id="SSF54768">
    <property type="entry name" value="dsRNA-binding domain-like"/>
    <property type="match status" value="1"/>
</dbReference>
<dbReference type="CDD" id="cd00048">
    <property type="entry name" value="DSRM_SF"/>
    <property type="match status" value="1"/>
</dbReference>
<dbReference type="GO" id="GO:0006369">
    <property type="term" value="P:termination of RNA polymerase II transcription"/>
    <property type="evidence" value="ECO:0007669"/>
    <property type="project" value="TreeGrafter"/>
</dbReference>
<dbReference type="PANTHER" id="PTHR11207">
    <property type="entry name" value="RIBONUCLEASE III"/>
    <property type="match status" value="1"/>
</dbReference>
<sequence length="287" mass="31512">MDKLALAKLSKNTLPPLPDIPDSDVLRQVFTHRSVYARPTHQFEDPEGDLSPDNEKLEHIGDAVLGLCTTHLIRNMYPRLQVGPATKVRSKVVDNPTVASLAVAYSLHTRLQVHAAQALTLRTSIKIRADVFESYVGGLYITSGFDVVRIWLTALLTPYVKEAYAEVRAQYGLPPSNHEPEPERDSSAIYDSPPSTSAQTSGHLSLFNQYIQQNGIIIQWIWSDSELQAKGPNPKWVAKVLCTSDPKGIFEVDKGEQGYIGVGMGRTKKAAQNEAAQKALGVLGILA</sequence>
<evidence type="ECO:0000256" key="3">
    <source>
        <dbReference type="ARBA" id="ARBA00022801"/>
    </source>
</evidence>
<evidence type="ECO:0000256" key="6">
    <source>
        <dbReference type="SAM" id="MobiDB-lite"/>
    </source>
</evidence>
<dbReference type="InterPro" id="IPR000999">
    <property type="entry name" value="RNase_III_dom"/>
</dbReference>
<dbReference type="GO" id="GO:0034475">
    <property type="term" value="P:U4 snRNA 3'-end processing"/>
    <property type="evidence" value="ECO:0007669"/>
    <property type="project" value="TreeGrafter"/>
</dbReference>
<dbReference type="Gene3D" id="3.30.160.20">
    <property type="match status" value="1"/>
</dbReference>
<dbReference type="PANTHER" id="PTHR11207:SF0">
    <property type="entry name" value="RIBONUCLEASE 3"/>
    <property type="match status" value="1"/>
</dbReference>
<feature type="region of interest" description="Disordered" evidence="6">
    <location>
        <begin position="172"/>
        <end position="201"/>
    </location>
</feature>
<proteinExistence type="predicted"/>
<keyword evidence="1" id="KW-0540">Nuclease</keyword>
<evidence type="ECO:0000256" key="2">
    <source>
        <dbReference type="ARBA" id="ARBA00022759"/>
    </source>
</evidence>
<dbReference type="Gene3D" id="1.10.1520.10">
    <property type="entry name" value="Ribonuclease III domain"/>
    <property type="match status" value="1"/>
</dbReference>
<feature type="domain" description="RNase III" evidence="8">
    <location>
        <begin position="6"/>
        <end position="144"/>
    </location>
</feature>
<dbReference type="PROSITE" id="PS50137">
    <property type="entry name" value="DS_RBD"/>
    <property type="match status" value="1"/>
</dbReference>
<accession>A0A0C9V5L6</accession>
<dbReference type="InterPro" id="IPR014720">
    <property type="entry name" value="dsRBD_dom"/>
</dbReference>
<dbReference type="GO" id="GO:0004525">
    <property type="term" value="F:ribonuclease III activity"/>
    <property type="evidence" value="ECO:0007669"/>
    <property type="project" value="InterPro"/>
</dbReference>
<dbReference type="InterPro" id="IPR036389">
    <property type="entry name" value="RNase_III_sf"/>
</dbReference>
<reference evidence="9 10" key="1">
    <citation type="submission" date="2014-06" db="EMBL/GenBank/DDBJ databases">
        <title>Evolutionary Origins and Diversification of the Mycorrhizal Mutualists.</title>
        <authorList>
            <consortium name="DOE Joint Genome Institute"/>
            <consortium name="Mycorrhizal Genomics Consortium"/>
            <person name="Kohler A."/>
            <person name="Kuo A."/>
            <person name="Nagy L.G."/>
            <person name="Floudas D."/>
            <person name="Copeland A."/>
            <person name="Barry K.W."/>
            <person name="Cichocki N."/>
            <person name="Veneault-Fourrey C."/>
            <person name="LaButti K."/>
            <person name="Lindquist E.A."/>
            <person name="Lipzen A."/>
            <person name="Lundell T."/>
            <person name="Morin E."/>
            <person name="Murat C."/>
            <person name="Riley R."/>
            <person name="Ohm R."/>
            <person name="Sun H."/>
            <person name="Tunlid A."/>
            <person name="Henrissat B."/>
            <person name="Grigoriev I.V."/>
            <person name="Hibbett D.S."/>
            <person name="Martin F."/>
        </authorList>
    </citation>
    <scope>NUCLEOTIDE SEQUENCE [LARGE SCALE GENOMIC DNA]</scope>
    <source>
        <strain evidence="9 10">SS14</strain>
    </source>
</reference>
<dbReference type="GO" id="GO:0003723">
    <property type="term" value="F:RNA binding"/>
    <property type="evidence" value="ECO:0007669"/>
    <property type="project" value="UniProtKB-UniRule"/>
</dbReference>
<dbReference type="Pfam" id="PF14622">
    <property type="entry name" value="Ribonucleas_3_3"/>
    <property type="match status" value="1"/>
</dbReference>